<dbReference type="eggNOG" id="COG1404">
    <property type="taxonomic scope" value="Bacteria"/>
</dbReference>
<dbReference type="AlphaFoldDB" id="Q9RZ90"/>
<evidence type="ECO:0000256" key="3">
    <source>
        <dbReference type="ARBA" id="ARBA00022801"/>
    </source>
</evidence>
<dbReference type="InterPro" id="IPR015500">
    <property type="entry name" value="Peptidase_S8_subtilisin-rel"/>
</dbReference>
<dbReference type="Gene3D" id="3.40.50.200">
    <property type="entry name" value="Peptidase S8/S53 domain"/>
    <property type="match status" value="1"/>
</dbReference>
<feature type="signal peptide" evidence="7">
    <location>
        <begin position="1"/>
        <end position="26"/>
    </location>
</feature>
<feature type="active site" description="Charge relay system" evidence="5">
    <location>
        <position position="205"/>
    </location>
</feature>
<accession>Q9RZ90</accession>
<evidence type="ECO:0000256" key="7">
    <source>
        <dbReference type="SAM" id="SignalP"/>
    </source>
</evidence>
<dbReference type="PANTHER" id="PTHR43806">
    <property type="entry name" value="PEPTIDASE S8"/>
    <property type="match status" value="1"/>
</dbReference>
<dbReference type="PROSITE" id="PS51257">
    <property type="entry name" value="PROKAR_LIPOPROTEIN"/>
    <property type="match status" value="1"/>
</dbReference>
<keyword evidence="3 5" id="KW-0378">Hydrolase</keyword>
<evidence type="ECO:0000256" key="2">
    <source>
        <dbReference type="ARBA" id="ARBA00022670"/>
    </source>
</evidence>
<protein>
    <submittedName>
        <fullName evidence="9">Serine protease, subtilase family</fullName>
    </submittedName>
</protein>
<sequence length="484" mass="48393">MYEENVKIVRLLSLSLLAGLALTGCGANGSQSPQTPPAGTGGSATPAPDAATCRPASALYFTAAGIGGAGETANDGAAVNWEAPHVPGEVLVFTGRNLRAQAVSALSGVSTLEVGQGLLLARTPAGERDATFAGRLSGAGLRTQPNYRYSSLAASDPGFPGNRGVRVGDRTYVQSYLTRIGADEAWQALDAAGRSKNGVLTAVLDTGADKNHLDLTGRLLMGCTFDNQGGFAVGAPEVSANSSQGRGHGTSSAGLIGATTDNGLGLSGLLWHGTLLPVKVLGEDGASTVSLIGGLNYAAAQGARVINMSLGIPGKLSDPALNQAITAAARQAVLVAAAGNTSNDGIYFPASHPDVIAVGALGREDRLACYSARPGAASGSRQLDIVAPGGNAGTSASVTSSAAGCLVSGPDDLLTLNTTEQNGYALRAGTSEAAPLVSGVVSLMWGANPSLSAAQVRARLLASARQVDGLKVLDAQAAVEAALR</sequence>
<feature type="domain" description="Peptidase S8/S53" evidence="8">
    <location>
        <begin position="197"/>
        <end position="470"/>
    </location>
</feature>
<feature type="active site" description="Charge relay system" evidence="5">
    <location>
        <position position="248"/>
    </location>
</feature>
<evidence type="ECO:0000256" key="5">
    <source>
        <dbReference type="PROSITE-ProRule" id="PRU01240"/>
    </source>
</evidence>
<dbReference type="PATRIC" id="fig|243230.17.peg.2948"/>
<feature type="region of interest" description="Disordered" evidence="6">
    <location>
        <begin position="28"/>
        <end position="49"/>
    </location>
</feature>
<dbReference type="PaxDb" id="243230-DR_A0064"/>
<dbReference type="EnsemblBacteria" id="AAF12251">
    <property type="protein sequence ID" value="AAF12251"/>
    <property type="gene ID" value="DR_A0064"/>
</dbReference>
<organism evidence="9 10">
    <name type="scientific">Deinococcus radiodurans (strain ATCC 13939 / DSM 20539 / JCM 16871 / CCUG 27074 / LMG 4051 / NBRC 15346 / NCIMB 9279 / VKM B-1422 / R1)</name>
    <dbReference type="NCBI Taxonomy" id="243230"/>
    <lineage>
        <taxon>Bacteria</taxon>
        <taxon>Thermotogati</taxon>
        <taxon>Deinococcota</taxon>
        <taxon>Deinococci</taxon>
        <taxon>Deinococcales</taxon>
        <taxon>Deinococcaceae</taxon>
        <taxon>Deinococcus</taxon>
    </lineage>
</organism>
<dbReference type="InterPro" id="IPR023828">
    <property type="entry name" value="Peptidase_S8_Ser-AS"/>
</dbReference>
<keyword evidence="10" id="KW-1185">Reference proteome</keyword>
<evidence type="ECO:0000313" key="9">
    <source>
        <dbReference type="EMBL" id="AAF12251.1"/>
    </source>
</evidence>
<evidence type="ECO:0000313" key="10">
    <source>
        <dbReference type="Proteomes" id="UP000002524"/>
    </source>
</evidence>
<dbReference type="EMBL" id="AE001825">
    <property type="protein sequence ID" value="AAF12251.1"/>
    <property type="molecule type" value="Genomic_DNA"/>
</dbReference>
<dbReference type="PRINTS" id="PR00723">
    <property type="entry name" value="SUBTILISIN"/>
</dbReference>
<keyword evidence="7" id="KW-0732">Signal</keyword>
<dbReference type="HOGENOM" id="CLU_011263_15_6_0"/>
<dbReference type="PROSITE" id="PS00138">
    <property type="entry name" value="SUBTILASE_SER"/>
    <property type="match status" value="1"/>
</dbReference>
<dbReference type="KEGG" id="dra:DR_A0064"/>
<dbReference type="PROSITE" id="PS51892">
    <property type="entry name" value="SUBTILASE"/>
    <property type="match status" value="1"/>
</dbReference>
<comment type="similarity">
    <text evidence="1 5">Belongs to the peptidase S8 family.</text>
</comment>
<dbReference type="PANTHER" id="PTHR43806:SF11">
    <property type="entry name" value="CEREVISIN-RELATED"/>
    <property type="match status" value="1"/>
</dbReference>
<evidence type="ECO:0000256" key="1">
    <source>
        <dbReference type="ARBA" id="ARBA00011073"/>
    </source>
</evidence>
<evidence type="ECO:0000259" key="8">
    <source>
        <dbReference type="Pfam" id="PF00082"/>
    </source>
</evidence>
<dbReference type="PIR" id="B75600">
    <property type="entry name" value="B75600"/>
</dbReference>
<gene>
    <name evidence="9" type="ordered locus">DR_A0064</name>
</gene>
<reference evidence="9 10" key="1">
    <citation type="journal article" date="1999" name="Science">
        <title>Genome sequence of the radioresistant bacterium Deinococcus radiodurans R1.</title>
        <authorList>
            <person name="White O."/>
            <person name="Eisen J.A."/>
            <person name="Heidelberg J.F."/>
            <person name="Hickey E.K."/>
            <person name="Peterson J.D."/>
            <person name="Dodson R.J."/>
            <person name="Haft D.H."/>
            <person name="Gwinn M.L."/>
            <person name="Nelson W.C."/>
            <person name="Richardson D.L."/>
            <person name="Moffat K.S."/>
            <person name="Qin H."/>
            <person name="Jiang L."/>
            <person name="Pamphile W."/>
            <person name="Crosby M."/>
            <person name="Shen M."/>
            <person name="Vamathevan J.J."/>
            <person name="Lam P."/>
            <person name="McDonald L."/>
            <person name="Utterback T."/>
            <person name="Zalewski C."/>
            <person name="Makarova K.S."/>
            <person name="Aravind L."/>
            <person name="Daly M.J."/>
            <person name="Minton K.W."/>
            <person name="Fleischmann R.D."/>
            <person name="Ketchum K.A."/>
            <person name="Nelson K.E."/>
            <person name="Salzberg S."/>
            <person name="Smith H.O."/>
            <person name="Venter J.C."/>
            <person name="Fraser C.M."/>
        </authorList>
    </citation>
    <scope>NUCLEOTIDE SEQUENCE [LARGE SCALE GENOMIC DNA]</scope>
    <source>
        <strain evidence="10">ATCC 13939 / DSM 20539 / JCM 16871 / LMG 4051 / NBRC 15346 / NCIMB 9279 / R1 / VKM B-1422</strain>
    </source>
</reference>
<dbReference type="InterPro" id="IPR050131">
    <property type="entry name" value="Peptidase_S8_subtilisin-like"/>
</dbReference>
<name>Q9RZ90_DEIRA</name>
<keyword evidence="2 5" id="KW-0645">Protease</keyword>
<dbReference type="GO" id="GO:0004252">
    <property type="term" value="F:serine-type endopeptidase activity"/>
    <property type="evidence" value="ECO:0000318"/>
    <property type="project" value="GO_Central"/>
</dbReference>
<dbReference type="Pfam" id="PF00082">
    <property type="entry name" value="Peptidase_S8"/>
    <property type="match status" value="1"/>
</dbReference>
<dbReference type="InterPro" id="IPR000209">
    <property type="entry name" value="Peptidase_S8/S53_dom"/>
</dbReference>
<dbReference type="Proteomes" id="UP000002524">
    <property type="component" value="Chromosome 2"/>
</dbReference>
<dbReference type="STRING" id="243230.DR_A0064"/>
<dbReference type="SUPFAM" id="SSF52743">
    <property type="entry name" value="Subtilisin-like"/>
    <property type="match status" value="1"/>
</dbReference>
<evidence type="ECO:0000256" key="6">
    <source>
        <dbReference type="SAM" id="MobiDB-lite"/>
    </source>
</evidence>
<dbReference type="InParanoid" id="Q9RZ90"/>
<feature type="chain" id="PRO_5009974345" evidence="7">
    <location>
        <begin position="27"/>
        <end position="484"/>
    </location>
</feature>
<evidence type="ECO:0000256" key="4">
    <source>
        <dbReference type="ARBA" id="ARBA00022825"/>
    </source>
</evidence>
<dbReference type="InterPro" id="IPR036852">
    <property type="entry name" value="Peptidase_S8/S53_dom_sf"/>
</dbReference>
<feature type="active site" description="Charge relay system" evidence="5">
    <location>
        <position position="431"/>
    </location>
</feature>
<keyword evidence="4 5" id="KW-0720">Serine protease</keyword>
<proteinExistence type="inferred from homology"/>
<dbReference type="GO" id="GO:0006508">
    <property type="term" value="P:proteolysis"/>
    <property type="evidence" value="ECO:0000318"/>
    <property type="project" value="GO_Central"/>
</dbReference>
<dbReference type="OrthoDB" id="5240330at2"/>